<dbReference type="EMBL" id="GBRH01233780">
    <property type="protein sequence ID" value="JAD64115.1"/>
    <property type="molecule type" value="Transcribed_RNA"/>
</dbReference>
<protein>
    <submittedName>
        <fullName evidence="1">Uncharacterized protein</fullName>
    </submittedName>
</protein>
<organism evidence="1">
    <name type="scientific">Arundo donax</name>
    <name type="common">Giant reed</name>
    <name type="synonym">Donax arundinaceus</name>
    <dbReference type="NCBI Taxonomy" id="35708"/>
    <lineage>
        <taxon>Eukaryota</taxon>
        <taxon>Viridiplantae</taxon>
        <taxon>Streptophyta</taxon>
        <taxon>Embryophyta</taxon>
        <taxon>Tracheophyta</taxon>
        <taxon>Spermatophyta</taxon>
        <taxon>Magnoliopsida</taxon>
        <taxon>Liliopsida</taxon>
        <taxon>Poales</taxon>
        <taxon>Poaceae</taxon>
        <taxon>PACMAD clade</taxon>
        <taxon>Arundinoideae</taxon>
        <taxon>Arundineae</taxon>
        <taxon>Arundo</taxon>
    </lineage>
</organism>
<reference evidence="1" key="2">
    <citation type="journal article" date="2015" name="Data Brief">
        <title>Shoot transcriptome of the giant reed, Arundo donax.</title>
        <authorList>
            <person name="Barrero R.A."/>
            <person name="Guerrero F.D."/>
            <person name="Moolhuijzen P."/>
            <person name="Goolsby J.A."/>
            <person name="Tidwell J."/>
            <person name="Bellgard S.E."/>
            <person name="Bellgard M.I."/>
        </authorList>
    </citation>
    <scope>NUCLEOTIDE SEQUENCE</scope>
    <source>
        <tissue evidence="1">Shoot tissue taken approximately 20 cm above the soil surface</tissue>
    </source>
</reference>
<dbReference type="AlphaFoldDB" id="A0A0A9BSJ9"/>
<evidence type="ECO:0000313" key="1">
    <source>
        <dbReference type="EMBL" id="JAD64115.1"/>
    </source>
</evidence>
<accession>A0A0A9BSJ9</accession>
<proteinExistence type="predicted"/>
<sequence>MGREGGVATSPHLGGRSARWTQHACVGGGSGTLSVELQSDLVTPWPDPGRCGGSQPPGRAEVPTWAAARWGSEEISRSFFSNEILCIAFGWLLANAEDALGGL</sequence>
<name>A0A0A9BSJ9_ARUDO</name>
<reference evidence="1" key="1">
    <citation type="submission" date="2014-09" db="EMBL/GenBank/DDBJ databases">
        <authorList>
            <person name="Magalhaes I.L.F."/>
            <person name="Oliveira U."/>
            <person name="Santos F.R."/>
            <person name="Vidigal T.H.D.A."/>
            <person name="Brescovit A.D."/>
            <person name="Santos A.J."/>
        </authorList>
    </citation>
    <scope>NUCLEOTIDE SEQUENCE</scope>
    <source>
        <tissue evidence="1">Shoot tissue taken approximately 20 cm above the soil surface</tissue>
    </source>
</reference>